<feature type="domain" description="Resolvase/invertase-type recombinase catalytic" evidence="1">
    <location>
        <begin position="4"/>
        <end position="55"/>
    </location>
</feature>
<comment type="caution">
    <text evidence="2">The sequence shown here is derived from an EMBL/GenBank/DDBJ whole genome shotgun (WGS) entry which is preliminary data.</text>
</comment>
<dbReference type="SUPFAM" id="SSF53041">
    <property type="entry name" value="Resolvase-like"/>
    <property type="match status" value="1"/>
</dbReference>
<dbReference type="Proteomes" id="UP000474565">
    <property type="component" value="Unassembled WGS sequence"/>
</dbReference>
<protein>
    <submittedName>
        <fullName evidence="2">Recombinase family protein</fullName>
    </submittedName>
</protein>
<evidence type="ECO:0000259" key="1">
    <source>
        <dbReference type="Pfam" id="PF00239"/>
    </source>
</evidence>
<dbReference type="InterPro" id="IPR036162">
    <property type="entry name" value="Resolvase-like_N_sf"/>
</dbReference>
<reference evidence="2 3" key="1">
    <citation type="submission" date="2019-12" db="EMBL/GenBank/DDBJ databases">
        <title>Novel species isolated from a subtropical stream in China.</title>
        <authorList>
            <person name="Lu H."/>
        </authorList>
    </citation>
    <scope>NUCLEOTIDE SEQUENCE [LARGE SCALE GENOMIC DNA]</scope>
    <source>
        <strain evidence="2 3">FT50W</strain>
    </source>
</reference>
<name>A0A6L8MHS0_9BURK</name>
<dbReference type="GO" id="GO:0003677">
    <property type="term" value="F:DNA binding"/>
    <property type="evidence" value="ECO:0007669"/>
    <property type="project" value="InterPro"/>
</dbReference>
<gene>
    <name evidence="2" type="ORF">GTP44_07285</name>
</gene>
<dbReference type="Pfam" id="PF00239">
    <property type="entry name" value="Resolvase"/>
    <property type="match status" value="1"/>
</dbReference>
<dbReference type="GO" id="GO:0000150">
    <property type="term" value="F:DNA strand exchange activity"/>
    <property type="evidence" value="ECO:0007669"/>
    <property type="project" value="InterPro"/>
</dbReference>
<dbReference type="RefSeq" id="WP_161018890.1">
    <property type="nucleotide sequence ID" value="NZ_WWCP01000005.1"/>
</dbReference>
<dbReference type="EMBL" id="WWCP01000005">
    <property type="protein sequence ID" value="MYM81761.1"/>
    <property type="molecule type" value="Genomic_DNA"/>
</dbReference>
<dbReference type="InterPro" id="IPR006119">
    <property type="entry name" value="Resolv_N"/>
</dbReference>
<accession>A0A6L8MHS0</accession>
<sequence length="59" mass="6642">MTTYGYTRTSTVEQVAGLADQISKLKGTGCTDQSIYQEQVSSVKMEQRVEFTKLLFTSR</sequence>
<dbReference type="AlphaFoldDB" id="A0A6L8MHS0"/>
<organism evidence="2 3">
    <name type="scientific">Duganella lactea</name>
    <dbReference type="NCBI Taxonomy" id="2692173"/>
    <lineage>
        <taxon>Bacteria</taxon>
        <taxon>Pseudomonadati</taxon>
        <taxon>Pseudomonadota</taxon>
        <taxon>Betaproteobacteria</taxon>
        <taxon>Burkholderiales</taxon>
        <taxon>Oxalobacteraceae</taxon>
        <taxon>Telluria group</taxon>
        <taxon>Duganella</taxon>
    </lineage>
</organism>
<evidence type="ECO:0000313" key="3">
    <source>
        <dbReference type="Proteomes" id="UP000474565"/>
    </source>
</evidence>
<proteinExistence type="predicted"/>
<evidence type="ECO:0000313" key="2">
    <source>
        <dbReference type="EMBL" id="MYM81761.1"/>
    </source>
</evidence>
<dbReference type="Gene3D" id="3.40.50.1390">
    <property type="entry name" value="Resolvase, N-terminal catalytic domain"/>
    <property type="match status" value="1"/>
</dbReference>